<sequence>MGRMKPSFVEVEGLRLAYRRCGDGEPLVLLHGGFSDGREMRNQLEGLSDSYDVVAWDCLGSGESSDPPAGFGLRDYATVLAGGIAELGLERPHVLGLSFGSMYALVLYRYFAQLPRTLILASAYAGWGGSLPPGEVQARVDSVVAALEVPPAEWGRDFLSTVYSAEVSDSVVDEAMGIMAGVRASGTREQLRAFAFCDLRDVLPLIEVPTLLLYGELDQRSPLAVAEDLHVAITGSRLVVLPGVGHGANMEAPDAFNDAVRRFLADH</sequence>
<name>A0A848K7R1_9NOCA</name>
<evidence type="ECO:0000313" key="4">
    <source>
        <dbReference type="Proteomes" id="UP000535543"/>
    </source>
</evidence>
<feature type="domain" description="AB hydrolase-1" evidence="2">
    <location>
        <begin position="27"/>
        <end position="259"/>
    </location>
</feature>
<keyword evidence="4" id="KW-1185">Reference proteome</keyword>
<dbReference type="Gene3D" id="3.40.50.1820">
    <property type="entry name" value="alpha/beta hydrolase"/>
    <property type="match status" value="1"/>
</dbReference>
<gene>
    <name evidence="3" type="ORF">FGL95_01165</name>
</gene>
<dbReference type="Pfam" id="PF12697">
    <property type="entry name" value="Abhydrolase_6"/>
    <property type="match status" value="1"/>
</dbReference>
<dbReference type="InterPro" id="IPR050266">
    <property type="entry name" value="AB_hydrolase_sf"/>
</dbReference>
<dbReference type="SUPFAM" id="SSF53474">
    <property type="entry name" value="alpha/beta-Hydrolases"/>
    <property type="match status" value="1"/>
</dbReference>
<dbReference type="Proteomes" id="UP000535543">
    <property type="component" value="Unassembled WGS sequence"/>
</dbReference>
<accession>A0A848K7R1</accession>
<dbReference type="GO" id="GO:0016787">
    <property type="term" value="F:hydrolase activity"/>
    <property type="evidence" value="ECO:0007669"/>
    <property type="project" value="UniProtKB-KW"/>
</dbReference>
<evidence type="ECO:0000313" key="3">
    <source>
        <dbReference type="EMBL" id="NMN93646.1"/>
    </source>
</evidence>
<evidence type="ECO:0000259" key="2">
    <source>
        <dbReference type="Pfam" id="PF12697"/>
    </source>
</evidence>
<proteinExistence type="predicted"/>
<keyword evidence="1 3" id="KW-0378">Hydrolase</keyword>
<dbReference type="InterPro" id="IPR029058">
    <property type="entry name" value="AB_hydrolase_fold"/>
</dbReference>
<dbReference type="InterPro" id="IPR000073">
    <property type="entry name" value="AB_hydrolase_1"/>
</dbReference>
<organism evidence="3 4">
    <name type="scientific">Antrihabitans stalactiti</name>
    <dbReference type="NCBI Taxonomy" id="2584121"/>
    <lineage>
        <taxon>Bacteria</taxon>
        <taxon>Bacillati</taxon>
        <taxon>Actinomycetota</taxon>
        <taxon>Actinomycetes</taxon>
        <taxon>Mycobacteriales</taxon>
        <taxon>Nocardiaceae</taxon>
        <taxon>Antrihabitans</taxon>
    </lineage>
</organism>
<dbReference type="AlphaFoldDB" id="A0A848K7R1"/>
<dbReference type="PANTHER" id="PTHR43798">
    <property type="entry name" value="MONOACYLGLYCEROL LIPASE"/>
    <property type="match status" value="1"/>
</dbReference>
<protein>
    <submittedName>
        <fullName evidence="3">Alpha/beta hydrolase</fullName>
    </submittedName>
</protein>
<reference evidence="3 4" key="2">
    <citation type="submission" date="2020-06" db="EMBL/GenBank/DDBJ databases">
        <title>Antribacter stalactiti gen. nov., sp. nov., a new member of the family Nacardiaceae isolated from a cave.</title>
        <authorList>
            <person name="Kim I.S."/>
        </authorList>
    </citation>
    <scope>NUCLEOTIDE SEQUENCE [LARGE SCALE GENOMIC DNA]</scope>
    <source>
        <strain evidence="3 4">YC2-7</strain>
    </source>
</reference>
<dbReference type="GO" id="GO:0016020">
    <property type="term" value="C:membrane"/>
    <property type="evidence" value="ECO:0007669"/>
    <property type="project" value="TreeGrafter"/>
</dbReference>
<dbReference type="EMBL" id="VCQU01000001">
    <property type="protein sequence ID" value="NMN93646.1"/>
    <property type="molecule type" value="Genomic_DNA"/>
</dbReference>
<comment type="caution">
    <text evidence="3">The sequence shown here is derived from an EMBL/GenBank/DDBJ whole genome shotgun (WGS) entry which is preliminary data.</text>
</comment>
<dbReference type="PRINTS" id="PR00111">
    <property type="entry name" value="ABHYDROLASE"/>
</dbReference>
<evidence type="ECO:0000256" key="1">
    <source>
        <dbReference type="ARBA" id="ARBA00022801"/>
    </source>
</evidence>
<dbReference type="PANTHER" id="PTHR43798:SF31">
    <property type="entry name" value="AB HYDROLASE SUPERFAMILY PROTEIN YCLE"/>
    <property type="match status" value="1"/>
</dbReference>
<reference evidence="3 4" key="1">
    <citation type="submission" date="2019-05" db="EMBL/GenBank/DDBJ databases">
        <authorList>
            <person name="Lee S.D."/>
        </authorList>
    </citation>
    <scope>NUCLEOTIDE SEQUENCE [LARGE SCALE GENOMIC DNA]</scope>
    <source>
        <strain evidence="3 4">YC2-7</strain>
    </source>
</reference>